<dbReference type="GO" id="GO:0032259">
    <property type="term" value="P:methylation"/>
    <property type="evidence" value="ECO:0007669"/>
    <property type="project" value="UniProtKB-KW"/>
</dbReference>
<dbReference type="SUPFAM" id="SSF53335">
    <property type="entry name" value="S-adenosyl-L-methionine-dependent methyltransferases"/>
    <property type="match status" value="1"/>
</dbReference>
<dbReference type="Pfam" id="PF02353">
    <property type="entry name" value="CMAS"/>
    <property type="match status" value="1"/>
</dbReference>
<dbReference type="InterPro" id="IPR050723">
    <property type="entry name" value="CFA/CMAS"/>
</dbReference>
<name>A0ABX1MJK3_9RHOO</name>
<evidence type="ECO:0000256" key="2">
    <source>
        <dbReference type="ARBA" id="ARBA00022603"/>
    </source>
</evidence>
<dbReference type="PIRSF" id="PIRSF003085">
    <property type="entry name" value="CMAS"/>
    <property type="match status" value="1"/>
</dbReference>
<dbReference type="InterPro" id="IPR003333">
    <property type="entry name" value="CMAS"/>
</dbReference>
<keyword evidence="2 6" id="KW-0489">Methyltransferase</keyword>
<evidence type="ECO:0000256" key="3">
    <source>
        <dbReference type="ARBA" id="ARBA00022679"/>
    </source>
</evidence>
<reference evidence="6 7" key="1">
    <citation type="submission" date="2019-12" db="EMBL/GenBank/DDBJ databases">
        <title>Comparative genomics gives insights into the taxonomy of the Azoarcus-Aromatoleum group and reveals separate origins of nif in the plant-associated Azoarcus and non-plant-associated Aromatoleum sub-groups.</title>
        <authorList>
            <person name="Lafos M."/>
            <person name="Maluk M."/>
            <person name="Batista M."/>
            <person name="Junghare M."/>
            <person name="Carmona M."/>
            <person name="Faoro H."/>
            <person name="Cruz L.M."/>
            <person name="Battistoni F."/>
            <person name="De Souza E."/>
            <person name="Pedrosa F."/>
            <person name="Chen W.-M."/>
            <person name="Poole P.S."/>
            <person name="Dixon R.A."/>
            <person name="James E.K."/>
        </authorList>
    </citation>
    <scope>NUCLEOTIDE SEQUENCE [LARGE SCALE GENOMIC DNA]</scope>
    <source>
        <strain evidence="6 7">ToN1</strain>
    </source>
</reference>
<dbReference type="RefSeq" id="WP_169204376.1">
    <property type="nucleotide sequence ID" value="NZ_CP059560.1"/>
</dbReference>
<dbReference type="EMBL" id="WTVR01000001">
    <property type="protein sequence ID" value="NMF86881.1"/>
    <property type="molecule type" value="Genomic_DNA"/>
</dbReference>
<evidence type="ECO:0000256" key="4">
    <source>
        <dbReference type="ARBA" id="ARBA00022691"/>
    </source>
</evidence>
<evidence type="ECO:0000313" key="7">
    <source>
        <dbReference type="Proteomes" id="UP000652074"/>
    </source>
</evidence>
<evidence type="ECO:0000313" key="6">
    <source>
        <dbReference type="EMBL" id="NMF86881.1"/>
    </source>
</evidence>
<organism evidence="6 7">
    <name type="scientific">Aromatoleum petrolei</name>
    <dbReference type="NCBI Taxonomy" id="76116"/>
    <lineage>
        <taxon>Bacteria</taxon>
        <taxon>Pseudomonadati</taxon>
        <taxon>Pseudomonadota</taxon>
        <taxon>Betaproteobacteria</taxon>
        <taxon>Rhodocyclales</taxon>
        <taxon>Rhodocyclaceae</taxon>
        <taxon>Aromatoleum</taxon>
    </lineage>
</organism>
<comment type="caution">
    <text evidence="6">The sequence shown here is derived from an EMBL/GenBank/DDBJ whole genome shotgun (WGS) entry which is preliminary data.</text>
</comment>
<dbReference type="PANTHER" id="PTHR43667:SF1">
    <property type="entry name" value="CYCLOPROPANE-FATTY-ACYL-PHOSPHOLIPID SYNTHASE"/>
    <property type="match status" value="1"/>
</dbReference>
<dbReference type="Proteomes" id="UP000652074">
    <property type="component" value="Unassembled WGS sequence"/>
</dbReference>
<dbReference type="NCBIfam" id="NF008686">
    <property type="entry name" value="PRK11705.1"/>
    <property type="match status" value="1"/>
</dbReference>
<keyword evidence="4" id="KW-0949">S-adenosyl-L-methionine</keyword>
<dbReference type="InterPro" id="IPR029063">
    <property type="entry name" value="SAM-dependent_MTases_sf"/>
</dbReference>
<gene>
    <name evidence="6" type="ORF">GPA26_00145</name>
</gene>
<dbReference type="Gene3D" id="3.40.50.150">
    <property type="entry name" value="Vaccinia Virus protein VP39"/>
    <property type="match status" value="1"/>
</dbReference>
<evidence type="ECO:0000256" key="1">
    <source>
        <dbReference type="ARBA" id="ARBA00010815"/>
    </source>
</evidence>
<keyword evidence="3 6" id="KW-0808">Transferase</keyword>
<dbReference type="PANTHER" id="PTHR43667">
    <property type="entry name" value="CYCLOPROPANE-FATTY-ACYL-PHOSPHOLIPID SYNTHASE"/>
    <property type="match status" value="1"/>
</dbReference>
<keyword evidence="5" id="KW-0443">Lipid metabolism</keyword>
<dbReference type="GO" id="GO:0008825">
    <property type="term" value="F:cyclopropane-fatty-acyl-phospholipid synthase activity"/>
    <property type="evidence" value="ECO:0007669"/>
    <property type="project" value="UniProtKB-EC"/>
</dbReference>
<proteinExistence type="inferred from homology"/>
<dbReference type="EC" id="2.1.1.79" evidence="6"/>
<comment type="similarity">
    <text evidence="1">Belongs to the CFA/CMAS family.</text>
</comment>
<dbReference type="CDD" id="cd02440">
    <property type="entry name" value="AdoMet_MTases"/>
    <property type="match status" value="1"/>
</dbReference>
<sequence length="394" mass="45053">MAPEFHELPESHLCSGTTVTRRAPYGGSVELLAGLLREADICIGGTRPWDMRLHRAEAADRILLHGSMGLGESYMDGDWDAPQVDELIHRIVRAHLDRAARSPKFVWHVLRAHLTNLQSPRRAKLVGEVHYDLGNDFFEAMLDPYMAYTCGYWADADDLATAQEAKLDLVCRKLGLRPGMCLLDIGCGWGSLMKFAAERYGVRCVGLTISRAQAEYGRERCAGLPVEFRLMDFREIDEPFDRIASLGMFEHVGRHNLRTYFAVARRCLRDDGLFLLHTIGNNFRTAHTDPWIDRYIFPNGDLPALRQVAKAVEHLFVIEDLHNFGADYDRTLMAWHARFEAAWPRFAGRYGERFRRMWSYYLLSCAGAFRARDLQLWQIMLSPDGVPDGYRRPA</sequence>
<protein>
    <submittedName>
        <fullName evidence="6">Cyclopropane fatty acyl phospholipid synthase</fullName>
        <ecNumber evidence="6">2.1.1.79</ecNumber>
    </submittedName>
</protein>
<evidence type="ECO:0000256" key="5">
    <source>
        <dbReference type="ARBA" id="ARBA00023098"/>
    </source>
</evidence>
<accession>A0ABX1MJK3</accession>
<keyword evidence="7" id="KW-1185">Reference proteome</keyword>